<dbReference type="GO" id="GO:0046872">
    <property type="term" value="F:metal ion binding"/>
    <property type="evidence" value="ECO:0007669"/>
    <property type="project" value="UniProtKB-KW"/>
</dbReference>
<dbReference type="KEGG" id="ahel:Q31a_63340"/>
<dbReference type="AlphaFoldDB" id="A0A518GH69"/>
<dbReference type="OrthoDB" id="128939at2"/>
<evidence type="ECO:0000256" key="3">
    <source>
        <dbReference type="ARBA" id="ARBA00022692"/>
    </source>
</evidence>
<feature type="transmembrane region" description="Helical" evidence="12">
    <location>
        <begin position="108"/>
        <end position="130"/>
    </location>
</feature>
<evidence type="ECO:0000256" key="12">
    <source>
        <dbReference type="SAM" id="Phobius"/>
    </source>
</evidence>
<dbReference type="RefSeq" id="WP_145086109.1">
    <property type="nucleotide sequence ID" value="NZ_CP036298.1"/>
</dbReference>
<accession>A0A518GH69</accession>
<keyword evidence="8" id="KW-0350">Heme biosynthesis</keyword>
<comment type="pathway">
    <text evidence="11">Porphyrin-containing compound metabolism.</text>
</comment>
<gene>
    <name evidence="13" type="primary">ctaA</name>
    <name evidence="13" type="ORF">Q31a_63340</name>
</gene>
<feature type="transmembrane region" description="Helical" evidence="12">
    <location>
        <begin position="248"/>
        <end position="272"/>
    </location>
</feature>
<evidence type="ECO:0000256" key="5">
    <source>
        <dbReference type="ARBA" id="ARBA00022989"/>
    </source>
</evidence>
<keyword evidence="6" id="KW-0560">Oxidoreductase</keyword>
<keyword evidence="9 12" id="KW-0472">Membrane</keyword>
<dbReference type="GO" id="GO:0016491">
    <property type="term" value="F:oxidoreductase activity"/>
    <property type="evidence" value="ECO:0007669"/>
    <property type="project" value="UniProtKB-KW"/>
</dbReference>
<sequence length="343" mass="37672">MTKIDTHESSNSYSRIVHALAVVLTISVFPLIWVGGLVTTYDAGMAVPDWPGTYGWNMFAYPASTWLYGPFDLLVEHSHRLLASLAGFLSIGLLLAAWAWEQRRWFRWWCAGVLLAIIAQGALGGARVLFDQRTFAMIHGCTGPLFFAIATATAVMSSRWWRVRELGAPRRTGPWGVRLSTSLVVISYLQLVMGAQLRHVTGAMSNRAFMGYVHTHLSLAALVFLLTVALFAVVGLSRLPPGAVRRPVYVLALLVLVQIVLGIGTWVVNYALPWPEVTESLAGYTILAKGYWESFIVTAHMATGSLIVSLATLTALRAWRSSTKRYGAILASEAVSRALSKHR</sequence>
<comment type="subcellular location">
    <subcellularLocation>
        <location evidence="1">Membrane</location>
        <topology evidence="1">Multi-pass membrane protein</topology>
    </subcellularLocation>
</comment>
<feature type="transmembrane region" description="Helical" evidence="12">
    <location>
        <begin position="177"/>
        <end position="197"/>
    </location>
</feature>
<dbReference type="PANTHER" id="PTHR35457">
    <property type="entry name" value="HEME A SYNTHASE"/>
    <property type="match status" value="1"/>
</dbReference>
<dbReference type="Proteomes" id="UP000318017">
    <property type="component" value="Chromosome"/>
</dbReference>
<evidence type="ECO:0000256" key="11">
    <source>
        <dbReference type="ARBA" id="ARBA00023444"/>
    </source>
</evidence>
<feature type="transmembrane region" description="Helical" evidence="12">
    <location>
        <begin position="81"/>
        <end position="101"/>
    </location>
</feature>
<keyword evidence="3 12" id="KW-0812">Transmembrane</keyword>
<protein>
    <submittedName>
        <fullName evidence="13">Heme A synthase</fullName>
    </submittedName>
</protein>
<feature type="transmembrane region" description="Helical" evidence="12">
    <location>
        <begin position="217"/>
        <end position="236"/>
    </location>
</feature>
<evidence type="ECO:0000256" key="4">
    <source>
        <dbReference type="ARBA" id="ARBA00022723"/>
    </source>
</evidence>
<name>A0A518GH69_9BACT</name>
<proteinExistence type="predicted"/>
<dbReference type="Pfam" id="PF02628">
    <property type="entry name" value="COX15-CtaA"/>
    <property type="match status" value="1"/>
</dbReference>
<feature type="transmembrane region" description="Helical" evidence="12">
    <location>
        <begin position="292"/>
        <end position="316"/>
    </location>
</feature>
<dbReference type="GO" id="GO:0016020">
    <property type="term" value="C:membrane"/>
    <property type="evidence" value="ECO:0007669"/>
    <property type="project" value="UniProtKB-SubCell"/>
</dbReference>
<keyword evidence="2" id="KW-1003">Cell membrane</keyword>
<evidence type="ECO:0000256" key="6">
    <source>
        <dbReference type="ARBA" id="ARBA00023002"/>
    </source>
</evidence>
<evidence type="ECO:0000256" key="7">
    <source>
        <dbReference type="ARBA" id="ARBA00023004"/>
    </source>
</evidence>
<keyword evidence="7" id="KW-0408">Iron</keyword>
<dbReference type="GO" id="GO:0006784">
    <property type="term" value="P:heme A biosynthetic process"/>
    <property type="evidence" value="ECO:0007669"/>
    <property type="project" value="InterPro"/>
</dbReference>
<keyword evidence="5 12" id="KW-1133">Transmembrane helix</keyword>
<keyword evidence="4" id="KW-0479">Metal-binding</keyword>
<evidence type="ECO:0000256" key="1">
    <source>
        <dbReference type="ARBA" id="ARBA00004141"/>
    </source>
</evidence>
<dbReference type="PANTHER" id="PTHR35457:SF1">
    <property type="entry name" value="HEME A SYNTHASE"/>
    <property type="match status" value="1"/>
</dbReference>
<evidence type="ECO:0000256" key="9">
    <source>
        <dbReference type="ARBA" id="ARBA00023136"/>
    </source>
</evidence>
<organism evidence="13 14">
    <name type="scientific">Aureliella helgolandensis</name>
    <dbReference type="NCBI Taxonomy" id="2527968"/>
    <lineage>
        <taxon>Bacteria</taxon>
        <taxon>Pseudomonadati</taxon>
        <taxon>Planctomycetota</taxon>
        <taxon>Planctomycetia</taxon>
        <taxon>Pirellulales</taxon>
        <taxon>Pirellulaceae</taxon>
        <taxon>Aureliella</taxon>
    </lineage>
</organism>
<evidence type="ECO:0000256" key="2">
    <source>
        <dbReference type="ARBA" id="ARBA00022475"/>
    </source>
</evidence>
<dbReference type="EMBL" id="CP036298">
    <property type="protein sequence ID" value="QDV27941.1"/>
    <property type="molecule type" value="Genomic_DNA"/>
</dbReference>
<evidence type="ECO:0000313" key="14">
    <source>
        <dbReference type="Proteomes" id="UP000318017"/>
    </source>
</evidence>
<evidence type="ECO:0000256" key="10">
    <source>
        <dbReference type="ARBA" id="ARBA00023157"/>
    </source>
</evidence>
<evidence type="ECO:0000256" key="8">
    <source>
        <dbReference type="ARBA" id="ARBA00023133"/>
    </source>
</evidence>
<dbReference type="InterPro" id="IPR003780">
    <property type="entry name" value="COX15/CtaA_fam"/>
</dbReference>
<keyword evidence="14" id="KW-1185">Reference proteome</keyword>
<evidence type="ECO:0000313" key="13">
    <source>
        <dbReference type="EMBL" id="QDV27941.1"/>
    </source>
</evidence>
<feature type="transmembrane region" description="Helical" evidence="12">
    <location>
        <begin position="20"/>
        <end position="41"/>
    </location>
</feature>
<dbReference type="InterPro" id="IPR050450">
    <property type="entry name" value="COX15/CtaA_HemeA_synthase"/>
</dbReference>
<reference evidence="13 14" key="1">
    <citation type="submission" date="2019-02" db="EMBL/GenBank/DDBJ databases">
        <title>Deep-cultivation of Planctomycetes and their phenomic and genomic characterization uncovers novel biology.</title>
        <authorList>
            <person name="Wiegand S."/>
            <person name="Jogler M."/>
            <person name="Boedeker C."/>
            <person name="Pinto D."/>
            <person name="Vollmers J."/>
            <person name="Rivas-Marin E."/>
            <person name="Kohn T."/>
            <person name="Peeters S.H."/>
            <person name="Heuer A."/>
            <person name="Rast P."/>
            <person name="Oberbeckmann S."/>
            <person name="Bunk B."/>
            <person name="Jeske O."/>
            <person name="Meyerdierks A."/>
            <person name="Storesund J.E."/>
            <person name="Kallscheuer N."/>
            <person name="Luecker S."/>
            <person name="Lage O.M."/>
            <person name="Pohl T."/>
            <person name="Merkel B.J."/>
            <person name="Hornburger P."/>
            <person name="Mueller R.-W."/>
            <person name="Bruemmer F."/>
            <person name="Labrenz M."/>
            <person name="Spormann A.M."/>
            <person name="Op den Camp H."/>
            <person name="Overmann J."/>
            <person name="Amann R."/>
            <person name="Jetten M.S.M."/>
            <person name="Mascher T."/>
            <person name="Medema M.H."/>
            <person name="Devos D.P."/>
            <person name="Kaster A.-K."/>
            <person name="Ovreas L."/>
            <person name="Rohde M."/>
            <person name="Galperin M.Y."/>
            <person name="Jogler C."/>
        </authorList>
    </citation>
    <scope>NUCLEOTIDE SEQUENCE [LARGE SCALE GENOMIC DNA]</scope>
    <source>
        <strain evidence="13 14">Q31a</strain>
    </source>
</reference>
<keyword evidence="10" id="KW-1015">Disulfide bond</keyword>
<feature type="transmembrane region" description="Helical" evidence="12">
    <location>
        <begin position="136"/>
        <end position="156"/>
    </location>
</feature>